<organism evidence="2 3">
    <name type="scientific">Cupriavidus metallidurans (strain ATCC 43123 / DSM 2839 / NBRC 102507 / CH34)</name>
    <name type="common">Ralstonia metallidurans</name>
    <dbReference type="NCBI Taxonomy" id="266264"/>
    <lineage>
        <taxon>Bacteria</taxon>
        <taxon>Pseudomonadati</taxon>
        <taxon>Pseudomonadota</taxon>
        <taxon>Betaproteobacteria</taxon>
        <taxon>Burkholderiales</taxon>
        <taxon>Burkholderiaceae</taxon>
        <taxon>Cupriavidus</taxon>
    </lineage>
</organism>
<evidence type="ECO:0000313" key="2">
    <source>
        <dbReference type="EMBL" id="ABF12903.1"/>
    </source>
</evidence>
<dbReference type="KEGG" id="rme:Rmet_6044"/>
<dbReference type="Proteomes" id="UP000002429">
    <property type="component" value="Plasmid pMOL30"/>
</dbReference>
<keyword evidence="3" id="KW-1185">Reference proteome</keyword>
<dbReference type="HOGENOM" id="CLU_1137319_0_0_4"/>
<keyword evidence="1" id="KW-0812">Transmembrane</keyword>
<reference evidence="3" key="1">
    <citation type="journal article" date="2010" name="PLoS ONE">
        <title>The complete genome sequence of Cupriavidus metallidurans strain CH34, a master survivalist in harsh and anthropogenic environments.</title>
        <authorList>
            <person name="Janssen P.J."/>
            <person name="Van Houdt R."/>
            <person name="Moors H."/>
            <person name="Monsieurs P."/>
            <person name="Morin N."/>
            <person name="Michaux A."/>
            <person name="Benotmane M.A."/>
            <person name="Leys N."/>
            <person name="Vallaeys T."/>
            <person name="Lapidus A."/>
            <person name="Monchy S."/>
            <person name="Medigue C."/>
            <person name="Taghavi S."/>
            <person name="McCorkle S."/>
            <person name="Dunn J."/>
            <person name="van der Lelie D."/>
            <person name="Mergeay M."/>
        </authorList>
    </citation>
    <scope>NUCLEOTIDE SEQUENCE [LARGE SCALE GENOMIC DNA]</scope>
    <source>
        <strain evidence="3">ATCC 43123 / DSM 2839 / NBRC 102507 / CH34</strain>
    </source>
</reference>
<evidence type="ECO:0000313" key="3">
    <source>
        <dbReference type="Proteomes" id="UP000002429"/>
    </source>
</evidence>
<protein>
    <submittedName>
        <fullName evidence="2">Uncharacterized protein</fullName>
    </submittedName>
</protein>
<proteinExistence type="predicted"/>
<accession>Q1LAC3</accession>
<dbReference type="AlphaFoldDB" id="Q1LAC3"/>
<sequence>MSTSRATRRDPMADVMPLELLEVAHLLISRGQNELYWERVPLPKRPVGQVRYEVARQAATFVVPLVGLTCAAQIYGATGLLLGLPLAWLGGYFLDLQLKSAIGKKKIRDDMIDAGRYKAVGWLAAQMGMRPDEITLATIRKMNKDYVIVKARMDLELARREEARKAAHVRQSPSSDDVHHDYTPGVVAAAGLGAATAYTSVDEDDDYYDRGQSYSPAVNPANGMPMVAGTYVDVNGNMFGTDTF</sequence>
<gene>
    <name evidence="2" type="ordered locus">Rmet_6044</name>
</gene>
<geneLocation type="plasmid" evidence="2 3">
    <name>pMOL30</name>
</geneLocation>
<keyword evidence="2" id="KW-0614">Plasmid</keyword>
<keyword evidence="1" id="KW-0472">Membrane</keyword>
<keyword evidence="1" id="KW-1133">Transmembrane helix</keyword>
<dbReference type="EMBL" id="CP000354">
    <property type="protein sequence ID" value="ABF12903.1"/>
    <property type="molecule type" value="Genomic_DNA"/>
</dbReference>
<name>Q1LAC3_CUPMC</name>
<evidence type="ECO:0000256" key="1">
    <source>
        <dbReference type="SAM" id="Phobius"/>
    </source>
</evidence>
<feature type="transmembrane region" description="Helical" evidence="1">
    <location>
        <begin position="54"/>
        <end position="74"/>
    </location>
</feature>